<evidence type="ECO:0000313" key="5">
    <source>
        <dbReference type="Proteomes" id="UP000664466"/>
    </source>
</evidence>
<dbReference type="InterPro" id="IPR007921">
    <property type="entry name" value="CHAP_dom"/>
</dbReference>
<dbReference type="Gene3D" id="3.90.1720.10">
    <property type="entry name" value="endopeptidase domain like (from Nostoc punctiforme)"/>
    <property type="match status" value="1"/>
</dbReference>
<proteinExistence type="predicted"/>
<dbReference type="EMBL" id="CP072748">
    <property type="protein sequence ID" value="QTX11972.1"/>
    <property type="molecule type" value="Genomic_DNA"/>
</dbReference>
<accession>A0A8B0SSU0</accession>
<dbReference type="RefSeq" id="WP_207250253.1">
    <property type="nucleotide sequence ID" value="NZ_JAFMPM010000006.1"/>
</dbReference>
<dbReference type="Proteomes" id="UP000664466">
    <property type="component" value="Unassembled WGS sequence"/>
</dbReference>
<dbReference type="InterPro" id="IPR038765">
    <property type="entry name" value="Papain-like_cys_pep_sf"/>
</dbReference>
<keyword evidence="1" id="KW-0732">Signal</keyword>
<reference evidence="4" key="2">
    <citation type="submission" date="2021-04" db="EMBL/GenBank/DDBJ databases">
        <title>Complete Genome and methylome analysis of Thiothrix fructosivorans ATCC 49748.</title>
        <authorList>
            <person name="Fomenkov A."/>
            <person name="Sun L."/>
            <person name="Vincze T."/>
            <person name="Grabovich M.Y."/>
            <person name="Roberts R.J."/>
        </authorList>
    </citation>
    <scope>NUCLEOTIDE SEQUENCE</scope>
    <source>
        <strain evidence="4">ATCC 49748</strain>
    </source>
</reference>
<feature type="domain" description="Peptidase C51" evidence="2">
    <location>
        <begin position="21"/>
        <end position="145"/>
    </location>
</feature>
<name>A0A8B0SSU0_9GAMM</name>
<gene>
    <name evidence="4" type="ORF">J1836_006470</name>
    <name evidence="3" type="ORF">J1836_06355</name>
</gene>
<feature type="chain" id="PRO_5032723910" evidence="1">
    <location>
        <begin position="33"/>
        <end position="146"/>
    </location>
</feature>
<keyword evidence="5" id="KW-1185">Reference proteome</keyword>
<evidence type="ECO:0000259" key="2">
    <source>
        <dbReference type="PROSITE" id="PS50911"/>
    </source>
</evidence>
<dbReference type="PROSITE" id="PS50911">
    <property type="entry name" value="CHAP"/>
    <property type="match status" value="1"/>
</dbReference>
<reference evidence="3 5" key="1">
    <citation type="submission" date="2021-03" db="EMBL/GenBank/DDBJ databases">
        <title>Draft genome and methylome analysis of Thiotrix fructosivoruns ATCC 49748.</title>
        <authorList>
            <person name="Fomenkov A."/>
            <person name="Grabovich M.Y."/>
            <person name="Roberts R.J."/>
        </authorList>
    </citation>
    <scope>NUCLEOTIDE SEQUENCE [LARGE SCALE GENOMIC DNA]</scope>
    <source>
        <strain evidence="3 5">ATCC 49748</strain>
    </source>
</reference>
<evidence type="ECO:0000313" key="4">
    <source>
        <dbReference type="EMBL" id="QTX11972.1"/>
    </source>
</evidence>
<evidence type="ECO:0000256" key="1">
    <source>
        <dbReference type="SAM" id="SignalP"/>
    </source>
</evidence>
<protein>
    <submittedName>
        <fullName evidence="4">CHAP domain-containing protein</fullName>
    </submittedName>
</protein>
<dbReference type="SUPFAM" id="SSF54001">
    <property type="entry name" value="Cysteine proteinases"/>
    <property type="match status" value="1"/>
</dbReference>
<dbReference type="Pfam" id="PF05257">
    <property type="entry name" value="CHAP"/>
    <property type="match status" value="1"/>
</dbReference>
<evidence type="ECO:0000313" key="3">
    <source>
        <dbReference type="EMBL" id="MBO0612553.1"/>
    </source>
</evidence>
<dbReference type="AlphaFoldDB" id="A0A8B0SSU0"/>
<organism evidence="4">
    <name type="scientific">Thiothrix fructosivorans</name>
    <dbReference type="NCBI Taxonomy" id="111770"/>
    <lineage>
        <taxon>Bacteria</taxon>
        <taxon>Pseudomonadati</taxon>
        <taxon>Pseudomonadota</taxon>
        <taxon>Gammaproteobacteria</taxon>
        <taxon>Thiotrichales</taxon>
        <taxon>Thiotrichaceae</taxon>
        <taxon>Thiothrix</taxon>
    </lineage>
</organism>
<dbReference type="EMBL" id="JAFMPM010000006">
    <property type="protein sequence ID" value="MBO0612553.1"/>
    <property type="molecule type" value="Genomic_DNA"/>
</dbReference>
<feature type="signal peptide" evidence="1">
    <location>
        <begin position="1"/>
        <end position="32"/>
    </location>
</feature>
<sequence length="146" mass="15672">MAKLIFKVMIMKLVKSLYLIIPALLTATTVEAEITTKVLGNDASQCVAYARGRVPSLPTGLTDWASKKKIINNQTCSAGSVAIIDSTSFDVHGHVAVVEGCHSADTGAIRITETNFTKGKKTERRASSTTIEKAAAELKIIGYYKP</sequence>